<protein>
    <submittedName>
        <fullName evidence="1">Uncharacterized protein</fullName>
    </submittedName>
</protein>
<reference evidence="1" key="1">
    <citation type="submission" date="2014-09" db="EMBL/GenBank/DDBJ databases">
        <authorList>
            <person name="Magalhaes I.L.F."/>
            <person name="Oliveira U."/>
            <person name="Santos F.R."/>
            <person name="Vidigal T.H.D.A."/>
            <person name="Brescovit A.D."/>
            <person name="Santos A.J."/>
        </authorList>
    </citation>
    <scope>NUCLEOTIDE SEQUENCE</scope>
    <source>
        <tissue evidence="1">Shoot tissue taken approximately 20 cm above the soil surface</tissue>
    </source>
</reference>
<accession>A0A0A8ZEV5</accession>
<evidence type="ECO:0000313" key="1">
    <source>
        <dbReference type="EMBL" id="JAD36178.1"/>
    </source>
</evidence>
<sequence>MARWCRWRRQWP</sequence>
<dbReference type="EMBL" id="GBRH01261717">
    <property type="protein sequence ID" value="JAD36178.1"/>
    <property type="molecule type" value="Transcribed_RNA"/>
</dbReference>
<reference evidence="1" key="2">
    <citation type="journal article" date="2015" name="Data Brief">
        <title>Shoot transcriptome of the giant reed, Arundo donax.</title>
        <authorList>
            <person name="Barrero R.A."/>
            <person name="Guerrero F.D."/>
            <person name="Moolhuijzen P."/>
            <person name="Goolsby J.A."/>
            <person name="Tidwell J."/>
            <person name="Bellgard S.E."/>
            <person name="Bellgard M.I."/>
        </authorList>
    </citation>
    <scope>NUCLEOTIDE SEQUENCE</scope>
    <source>
        <tissue evidence="1">Shoot tissue taken approximately 20 cm above the soil surface</tissue>
    </source>
</reference>
<organism evidence="1">
    <name type="scientific">Arundo donax</name>
    <name type="common">Giant reed</name>
    <name type="synonym">Donax arundinaceus</name>
    <dbReference type="NCBI Taxonomy" id="35708"/>
    <lineage>
        <taxon>Eukaryota</taxon>
        <taxon>Viridiplantae</taxon>
        <taxon>Streptophyta</taxon>
        <taxon>Embryophyta</taxon>
        <taxon>Tracheophyta</taxon>
        <taxon>Spermatophyta</taxon>
        <taxon>Magnoliopsida</taxon>
        <taxon>Liliopsida</taxon>
        <taxon>Poales</taxon>
        <taxon>Poaceae</taxon>
        <taxon>PACMAD clade</taxon>
        <taxon>Arundinoideae</taxon>
        <taxon>Arundineae</taxon>
        <taxon>Arundo</taxon>
    </lineage>
</organism>
<proteinExistence type="predicted"/>
<name>A0A0A8ZEV5_ARUDO</name>